<dbReference type="SUPFAM" id="SSF54211">
    <property type="entry name" value="Ribosomal protein S5 domain 2-like"/>
    <property type="match status" value="1"/>
</dbReference>
<evidence type="ECO:0000313" key="2">
    <source>
        <dbReference type="Proteomes" id="UP000198569"/>
    </source>
</evidence>
<sequence>MKKTFYSNGKLLITAEYLVLDGAKALALPTKFGQNLIVEEGSNHKIAWKSYDSDGSIWFEDNITFSEIANPTNSETETETEAVKATLVTILHEAYLLNPDLISDSNGYQVTTQLTFPKKWGLGTSSTLINNIAQWLQIDAFKLLKTSFGGSGYDIACAQNDSPILYHLEKGEQIVEKATFNPAFANSIYFVYLNKKQSSKSSIAQYRKNKAYELDKNIITINNITEHIQNADTITSFAKAISNHEAEMSRILETKTVKETLFNDFDGAIKSLGAWGGDFILVTAETNPTDYFKSKGYNTILTYEEMILRN</sequence>
<proteinExistence type="predicted"/>
<protein>
    <submittedName>
        <fullName evidence="1">Mevalonate kinase</fullName>
    </submittedName>
</protein>
<dbReference type="InterPro" id="IPR014721">
    <property type="entry name" value="Ribsml_uS5_D2-typ_fold_subgr"/>
</dbReference>
<dbReference type="RefSeq" id="WP_091431463.1">
    <property type="nucleotide sequence ID" value="NZ_FNMV01000006.1"/>
</dbReference>
<reference evidence="2" key="1">
    <citation type="submission" date="2016-10" db="EMBL/GenBank/DDBJ databases">
        <authorList>
            <person name="Varghese N."/>
            <person name="Submissions S."/>
        </authorList>
    </citation>
    <scope>NUCLEOTIDE SEQUENCE [LARGE SCALE GENOMIC DNA]</scope>
    <source>
        <strain evidence="2">DSM 15718</strain>
    </source>
</reference>
<dbReference type="Proteomes" id="UP000198569">
    <property type="component" value="Unassembled WGS sequence"/>
</dbReference>
<keyword evidence="2" id="KW-1185">Reference proteome</keyword>
<dbReference type="STRING" id="229203.SAMN05444338_106116"/>
<dbReference type="Gene3D" id="3.30.230.10">
    <property type="match status" value="1"/>
</dbReference>
<keyword evidence="1" id="KW-0808">Transferase</keyword>
<dbReference type="EMBL" id="FNMV01000006">
    <property type="protein sequence ID" value="SDX00678.1"/>
    <property type="molecule type" value="Genomic_DNA"/>
</dbReference>
<organism evidence="1 2">
    <name type="scientific">Flavobacterium degerlachei</name>
    <dbReference type="NCBI Taxonomy" id="229203"/>
    <lineage>
        <taxon>Bacteria</taxon>
        <taxon>Pseudomonadati</taxon>
        <taxon>Bacteroidota</taxon>
        <taxon>Flavobacteriia</taxon>
        <taxon>Flavobacteriales</taxon>
        <taxon>Flavobacteriaceae</taxon>
        <taxon>Flavobacterium</taxon>
    </lineage>
</organism>
<keyword evidence="1" id="KW-0418">Kinase</keyword>
<dbReference type="InterPro" id="IPR047765">
    <property type="entry name" value="GHMP_GYDIA-like"/>
</dbReference>
<dbReference type="InterPro" id="IPR020568">
    <property type="entry name" value="Ribosomal_Su5_D2-typ_SF"/>
</dbReference>
<dbReference type="GO" id="GO:0016301">
    <property type="term" value="F:kinase activity"/>
    <property type="evidence" value="ECO:0007669"/>
    <property type="project" value="UniProtKB-KW"/>
</dbReference>
<accession>A0A1H2Y779</accession>
<dbReference type="AlphaFoldDB" id="A0A1H2Y779"/>
<dbReference type="OrthoDB" id="5288719at2"/>
<gene>
    <name evidence="1" type="ORF">SAMN05444338_106116</name>
</gene>
<dbReference type="NCBIfam" id="NF040656">
    <property type="entry name" value="GHMP_GYDIA"/>
    <property type="match status" value="1"/>
</dbReference>
<name>A0A1H2Y779_9FLAO</name>
<evidence type="ECO:0000313" key="1">
    <source>
        <dbReference type="EMBL" id="SDX00678.1"/>
    </source>
</evidence>